<evidence type="ECO:0000313" key="3">
    <source>
        <dbReference type="EMBL" id="GGN53230.1"/>
    </source>
</evidence>
<dbReference type="InterPro" id="IPR010982">
    <property type="entry name" value="Lambda_DNA-bd_dom_sf"/>
</dbReference>
<sequence>MASEAEGFAHLLRRLKERSGRSYGALAGQLHMSVSTLHRYCNGDAVPVDFGPAERLARLCGANREEMVELHRQWIVADEGRRRGRATSAAAAATAATPTGPPSRGAGSGTPAGTPAGAPARSGTSASAAPEPNSPQAEGSSDGPDDADDAGAPTPVTPATAETVTTPGPPEPPRSATCTTPNTERDTETATTAAAPTGRRLRFALAALALVCLSVPAAMALEGGTVSSSGRGSRTAADSPSADGHPTATAKAGPAPGPSASKHSPAHGDKHKPDSAASARPEVSDASRPSTGDDEVGKGGGAAPHIGVSSYNWDGPCGVDYLLQQEPERVPPPPAPQDSRGWARALGGVDGGSLPLQLTATGASDEAVVLTSLHVRVVSTDAALPWTAYSMGDGCGGGVTPRSFDIDLDNARPTATPVAGRDGDVKVPAKNFPFKVSTHDPQVLNLTVHTEGHDVSWYLEVGWSSGSRQGTVRVDDGGKPFRTSAITGHEQLTYWATKHKWVPK</sequence>
<evidence type="ECO:0000313" key="4">
    <source>
        <dbReference type="Proteomes" id="UP000600080"/>
    </source>
</evidence>
<name>A0ABQ2JT82_9ACTN</name>
<feature type="region of interest" description="Disordered" evidence="1">
    <location>
        <begin position="81"/>
        <end position="195"/>
    </location>
</feature>
<dbReference type="RefSeq" id="WP_189100812.1">
    <property type="nucleotide sequence ID" value="NZ_BMND01000021.1"/>
</dbReference>
<evidence type="ECO:0000256" key="1">
    <source>
        <dbReference type="SAM" id="MobiDB-lite"/>
    </source>
</evidence>
<dbReference type="SUPFAM" id="SSF47413">
    <property type="entry name" value="lambda repressor-like DNA-binding domains"/>
    <property type="match status" value="1"/>
</dbReference>
<dbReference type="Pfam" id="PF13560">
    <property type="entry name" value="HTH_31"/>
    <property type="match status" value="1"/>
</dbReference>
<feature type="region of interest" description="Disordered" evidence="1">
    <location>
        <begin position="326"/>
        <end position="346"/>
    </location>
</feature>
<dbReference type="InterPro" id="IPR001387">
    <property type="entry name" value="Cro/C1-type_HTH"/>
</dbReference>
<feature type="compositionally biased region" description="Low complexity" evidence="1">
    <location>
        <begin position="150"/>
        <end position="166"/>
    </location>
</feature>
<keyword evidence="4" id="KW-1185">Reference proteome</keyword>
<dbReference type="Proteomes" id="UP000600080">
    <property type="component" value="Unassembled WGS sequence"/>
</dbReference>
<comment type="caution">
    <text evidence="3">The sequence shown here is derived from an EMBL/GenBank/DDBJ whole genome shotgun (WGS) entry which is preliminary data.</text>
</comment>
<dbReference type="CDD" id="cd00093">
    <property type="entry name" value="HTH_XRE"/>
    <property type="match status" value="1"/>
</dbReference>
<feature type="compositionally biased region" description="Low complexity" evidence="1">
    <location>
        <begin position="223"/>
        <end position="235"/>
    </location>
</feature>
<accession>A0ABQ2JT82</accession>
<organism evidence="3 4">
    <name type="scientific">Streptomyces kronopolitis</name>
    <dbReference type="NCBI Taxonomy" id="1612435"/>
    <lineage>
        <taxon>Bacteria</taxon>
        <taxon>Bacillati</taxon>
        <taxon>Actinomycetota</taxon>
        <taxon>Actinomycetes</taxon>
        <taxon>Kitasatosporales</taxon>
        <taxon>Streptomycetaceae</taxon>
        <taxon>Streptomyces</taxon>
    </lineage>
</organism>
<feature type="domain" description="HTH cro/C1-type" evidence="2">
    <location>
        <begin position="11"/>
        <end position="67"/>
    </location>
</feature>
<dbReference type="SMART" id="SM00530">
    <property type="entry name" value="HTH_XRE"/>
    <property type="match status" value="1"/>
</dbReference>
<reference evidence="4" key="1">
    <citation type="journal article" date="2019" name="Int. J. Syst. Evol. Microbiol.">
        <title>The Global Catalogue of Microorganisms (GCM) 10K type strain sequencing project: providing services to taxonomists for standard genome sequencing and annotation.</title>
        <authorList>
            <consortium name="The Broad Institute Genomics Platform"/>
            <consortium name="The Broad Institute Genome Sequencing Center for Infectious Disease"/>
            <person name="Wu L."/>
            <person name="Ma J."/>
        </authorList>
    </citation>
    <scope>NUCLEOTIDE SEQUENCE [LARGE SCALE GENOMIC DNA]</scope>
    <source>
        <strain evidence="4">CGMCC 4.7323</strain>
    </source>
</reference>
<gene>
    <name evidence="3" type="ORF">GCM10012285_44960</name>
</gene>
<protein>
    <submittedName>
        <fullName evidence="3">Transcriptional regulator</fullName>
    </submittedName>
</protein>
<dbReference type="EMBL" id="BMND01000021">
    <property type="protein sequence ID" value="GGN53230.1"/>
    <property type="molecule type" value="Genomic_DNA"/>
</dbReference>
<dbReference type="GeneID" id="301550194"/>
<feature type="compositionally biased region" description="Low complexity" evidence="1">
    <location>
        <begin position="244"/>
        <end position="263"/>
    </location>
</feature>
<feature type="region of interest" description="Disordered" evidence="1">
    <location>
        <begin position="223"/>
        <end position="303"/>
    </location>
</feature>
<evidence type="ECO:0000259" key="2">
    <source>
        <dbReference type="SMART" id="SM00530"/>
    </source>
</evidence>
<feature type="compositionally biased region" description="Low complexity" evidence="1">
    <location>
        <begin position="86"/>
        <end position="124"/>
    </location>
</feature>
<proteinExistence type="predicted"/>